<sequence>MLSPDQFVPESKALLQEIAKRIKEGPFGSFSPSIYDTSWLARVRQPDNQSQWLFPECFAYLLETQSQEGGRTVHLTEVDRILNTMAALVTLREHQDGHDTAVSGLGERIAKAQRMLQVWLREWDVASPVHIGTEILVPALLEVLEQDGTVKFDFPGRERLMAWNQKKFRKFRPEMLYAPQQTTLVFSLEALVGKIDFDRVSHHIDQRGSMMGSPAATAAYLMNCSVWNDKAEAYLRTVVREGSGNGGGGVPCVFPTWYSEVVFSAWLTDVFGREQVTAALLKANSSAAILEMPENVEIRNFLQSLYDANGGVIGFDSGMDEDADDAAKLILSLSLLGSPPSPERMIQEFESAESFRTYRRESTTSFSANGNVLDALVHTSTPARYSGQIVKVARFLCREFESGAINDKWNLSETYCLLSATWAFVKLLQLWGDDKLGDDFPQDLVSEQIPLVLVRVCMQLMQTQQRDGCWVLHGASHETTAYGVLILKALVSLPWLVQFRPRIEKAIQRGCDYLSLNKSRWDDLDHIWVAKTTYAVPTMSRSYVIAALTAGSSHEWTEKVQNLVALPHDRLRHMAKFFSGLPMFGQDELWVLEGDLLLGWFYQARLTRAAADIFPQRAKETGGKYLEYIPFTWIATNRRQGSPLSYKAIYDMMLVSLYTYQLDEYMEACFDSRTGLEGDEARKMLKELCKFSNVRQERDGDEGRSEETNGDSVYAMPSQSQEVGEVLHRLTSYLLEHPVVAQSPAHVRRHLHSQLASGMAAHIDHEEDSRHAAAAFESARHPTYYAWVQEVGAKKIEAPWVFLVFCCLAASSSPGEPFFVGARQNYLANALSQHLAAYCRQYNDYGSVVRDRDDGNLNSLDFPEFSGSGSDVQSLQPNPVATNGGGMAAAAVSRDNDAKKKADLLSIADYERECVDHVMGKLCEEMRRGGRKGDGKIKALNVYVDTGELYRQIYVVRDISNQKMR</sequence>
<keyword evidence="3" id="KW-1185">Reference proteome</keyword>
<dbReference type="InterPro" id="IPR050148">
    <property type="entry name" value="Terpene_synthase-like"/>
</dbReference>
<evidence type="ECO:0000313" key="2">
    <source>
        <dbReference type="EMBL" id="KAK8038504.1"/>
    </source>
</evidence>
<accession>A0ABR1SVZ7</accession>
<dbReference type="EMBL" id="JAQQWK010000006">
    <property type="protein sequence ID" value="KAK8038504.1"/>
    <property type="molecule type" value="Genomic_DNA"/>
</dbReference>
<protein>
    <submittedName>
        <fullName evidence="2">Copalyl diphosphate synthase</fullName>
    </submittedName>
</protein>
<dbReference type="InterPro" id="IPR008930">
    <property type="entry name" value="Terpenoid_cyclase/PrenylTrfase"/>
</dbReference>
<proteinExistence type="inferred from homology"/>
<name>A0ABR1SVZ7_9PEZI</name>
<dbReference type="PANTHER" id="PTHR31739:SF25">
    <property type="entry name" value="(E,E)-GERANYLLINALOOL SYNTHASE"/>
    <property type="match status" value="1"/>
</dbReference>
<reference evidence="2 3" key="1">
    <citation type="submission" date="2023-01" db="EMBL/GenBank/DDBJ databases">
        <title>Analysis of 21 Apiospora genomes using comparative genomics revels a genus with tremendous synthesis potential of carbohydrate active enzymes and secondary metabolites.</title>
        <authorList>
            <person name="Sorensen T."/>
        </authorList>
    </citation>
    <scope>NUCLEOTIDE SEQUENCE [LARGE SCALE GENOMIC DNA]</scope>
    <source>
        <strain evidence="2 3">CBS 33761</strain>
    </source>
</reference>
<organism evidence="2 3">
    <name type="scientific">Apiospora rasikravindrae</name>
    <dbReference type="NCBI Taxonomy" id="990691"/>
    <lineage>
        <taxon>Eukaryota</taxon>
        <taxon>Fungi</taxon>
        <taxon>Dikarya</taxon>
        <taxon>Ascomycota</taxon>
        <taxon>Pezizomycotina</taxon>
        <taxon>Sordariomycetes</taxon>
        <taxon>Xylariomycetidae</taxon>
        <taxon>Amphisphaeriales</taxon>
        <taxon>Apiosporaceae</taxon>
        <taxon>Apiospora</taxon>
    </lineage>
</organism>
<dbReference type="SUPFAM" id="SSF48239">
    <property type="entry name" value="Terpenoid cyclases/Protein prenyltransferases"/>
    <property type="match status" value="1"/>
</dbReference>
<evidence type="ECO:0000256" key="1">
    <source>
        <dbReference type="ARBA" id="ARBA00006333"/>
    </source>
</evidence>
<gene>
    <name evidence="2" type="ORF">PG993_006915</name>
</gene>
<dbReference type="Gene3D" id="1.50.10.20">
    <property type="match status" value="1"/>
</dbReference>
<comment type="caution">
    <text evidence="2">The sequence shown here is derived from an EMBL/GenBank/DDBJ whole genome shotgun (WGS) entry which is preliminary data.</text>
</comment>
<dbReference type="Proteomes" id="UP001444661">
    <property type="component" value="Unassembled WGS sequence"/>
</dbReference>
<dbReference type="PANTHER" id="PTHR31739">
    <property type="entry name" value="ENT-COPALYL DIPHOSPHATE SYNTHASE, CHLOROPLASTIC"/>
    <property type="match status" value="1"/>
</dbReference>
<dbReference type="Gene3D" id="1.50.10.160">
    <property type="match status" value="1"/>
</dbReference>
<comment type="similarity">
    <text evidence="1">Belongs to the terpene synthase family.</text>
</comment>
<evidence type="ECO:0000313" key="3">
    <source>
        <dbReference type="Proteomes" id="UP001444661"/>
    </source>
</evidence>